<reference evidence="1" key="1">
    <citation type="submission" date="2023-07" db="EMBL/GenBank/DDBJ databases">
        <title>Black Yeasts Isolated from many extreme environments.</title>
        <authorList>
            <person name="Coleine C."/>
            <person name="Stajich J.E."/>
            <person name="Selbmann L."/>
        </authorList>
    </citation>
    <scope>NUCLEOTIDE SEQUENCE</scope>
    <source>
        <strain evidence="1">CCFEE 5714</strain>
    </source>
</reference>
<accession>A0ACC3NS61</accession>
<dbReference type="Proteomes" id="UP001281147">
    <property type="component" value="Unassembled WGS sequence"/>
</dbReference>
<keyword evidence="2" id="KW-1185">Reference proteome</keyword>
<organism evidence="1 2">
    <name type="scientific">Vermiconidia calcicola</name>
    <dbReference type="NCBI Taxonomy" id="1690605"/>
    <lineage>
        <taxon>Eukaryota</taxon>
        <taxon>Fungi</taxon>
        <taxon>Dikarya</taxon>
        <taxon>Ascomycota</taxon>
        <taxon>Pezizomycotina</taxon>
        <taxon>Dothideomycetes</taxon>
        <taxon>Dothideomycetidae</taxon>
        <taxon>Mycosphaerellales</taxon>
        <taxon>Extremaceae</taxon>
        <taxon>Vermiconidia</taxon>
    </lineage>
</organism>
<name>A0ACC3NS61_9PEZI</name>
<evidence type="ECO:0000313" key="1">
    <source>
        <dbReference type="EMBL" id="KAK3722028.1"/>
    </source>
</evidence>
<sequence length="234" mass="26137">MTKRSRNWDDFPQDTRTLATKLEHARSNNYQIEPLSKTTPDLTQTKGYEIAAALRVLRANNNSEQVAGRKIGFTNRNIWPEYNIDASNWSYMYRNTIQDLTGKESSELVSFEDGKPVVDISRLSNLQPKIEPEIVLGLNKPVEAGMTDAEALGCVDWIAHGFEIVASVFSNWKFTAPDTTAAFALHGLLLVGPKIPLNPWNLSQTQLLDALEQEKEEEGTGVNVLGSLSRRFAT</sequence>
<proteinExistence type="predicted"/>
<dbReference type="EMBL" id="JAUTXU010000015">
    <property type="protein sequence ID" value="KAK3722028.1"/>
    <property type="molecule type" value="Genomic_DNA"/>
</dbReference>
<protein>
    <submittedName>
        <fullName evidence="1">Uncharacterized protein</fullName>
    </submittedName>
</protein>
<evidence type="ECO:0000313" key="2">
    <source>
        <dbReference type="Proteomes" id="UP001281147"/>
    </source>
</evidence>
<gene>
    <name evidence="1" type="ORF">LTR37_002844</name>
</gene>
<comment type="caution">
    <text evidence="1">The sequence shown here is derived from an EMBL/GenBank/DDBJ whole genome shotgun (WGS) entry which is preliminary data.</text>
</comment>